<evidence type="ECO:0000313" key="3">
    <source>
        <dbReference type="Proteomes" id="UP000314294"/>
    </source>
</evidence>
<protein>
    <submittedName>
        <fullName evidence="2">Uncharacterized protein</fullName>
    </submittedName>
</protein>
<reference evidence="2 3" key="1">
    <citation type="submission" date="2019-03" db="EMBL/GenBank/DDBJ databases">
        <title>First draft genome of Liparis tanakae, snailfish: a comprehensive survey of snailfish specific genes.</title>
        <authorList>
            <person name="Kim W."/>
            <person name="Song I."/>
            <person name="Jeong J.-H."/>
            <person name="Kim D."/>
            <person name="Kim S."/>
            <person name="Ryu S."/>
            <person name="Song J.Y."/>
            <person name="Lee S.K."/>
        </authorList>
    </citation>
    <scope>NUCLEOTIDE SEQUENCE [LARGE SCALE GENOMIC DNA]</scope>
    <source>
        <tissue evidence="2">Muscle</tissue>
    </source>
</reference>
<sequence length="321" mass="33701">MGSSSSVSSSSVSRASFASSSSGSPRLWVGATAGAAVEEAGAFRSMGVEPRGPSQVSEARLQTAPVGQQCSWSSQQTAFLKRGDKKCLSARGAIGTIVGGVARNVPHPRFLSGGRGDLLDPRHRAVLVVTALHRQSALILAGNLAHMGVSFLVDVDVHLWWWTSHVAPSGQQCVLSSQHTACRGNGASPGQHAHVPSAVSQQVDSSGHSDAASPHSTVLTRSAATETFRKERLSALHWWASGQQCFPSEHGTPCGGQENSAGHRDPSGHTLSSSSPRNALIILKDCRGHDWLSIRLALTRCVFTMKATGVKHKAHGPNAAH</sequence>
<accession>A0A4Z2FMZ9</accession>
<dbReference type="AlphaFoldDB" id="A0A4Z2FMZ9"/>
<dbReference type="Proteomes" id="UP000314294">
    <property type="component" value="Unassembled WGS sequence"/>
</dbReference>
<evidence type="ECO:0000256" key="1">
    <source>
        <dbReference type="SAM" id="MobiDB-lite"/>
    </source>
</evidence>
<dbReference type="EMBL" id="SRLO01001030">
    <property type="protein sequence ID" value="TNN42528.1"/>
    <property type="molecule type" value="Genomic_DNA"/>
</dbReference>
<organism evidence="2 3">
    <name type="scientific">Liparis tanakae</name>
    <name type="common">Tanaka's snailfish</name>
    <dbReference type="NCBI Taxonomy" id="230148"/>
    <lineage>
        <taxon>Eukaryota</taxon>
        <taxon>Metazoa</taxon>
        <taxon>Chordata</taxon>
        <taxon>Craniata</taxon>
        <taxon>Vertebrata</taxon>
        <taxon>Euteleostomi</taxon>
        <taxon>Actinopterygii</taxon>
        <taxon>Neopterygii</taxon>
        <taxon>Teleostei</taxon>
        <taxon>Neoteleostei</taxon>
        <taxon>Acanthomorphata</taxon>
        <taxon>Eupercaria</taxon>
        <taxon>Perciformes</taxon>
        <taxon>Cottioidei</taxon>
        <taxon>Cottales</taxon>
        <taxon>Liparidae</taxon>
        <taxon>Liparis</taxon>
    </lineage>
</organism>
<proteinExistence type="predicted"/>
<feature type="region of interest" description="Disordered" evidence="1">
    <location>
        <begin position="180"/>
        <end position="220"/>
    </location>
</feature>
<comment type="caution">
    <text evidence="2">The sequence shown here is derived from an EMBL/GenBank/DDBJ whole genome shotgun (WGS) entry which is preliminary data.</text>
</comment>
<feature type="region of interest" description="Disordered" evidence="1">
    <location>
        <begin position="249"/>
        <end position="274"/>
    </location>
</feature>
<evidence type="ECO:0000313" key="2">
    <source>
        <dbReference type="EMBL" id="TNN42528.1"/>
    </source>
</evidence>
<name>A0A4Z2FMZ9_9TELE</name>
<keyword evidence="3" id="KW-1185">Reference proteome</keyword>
<feature type="compositionally biased region" description="Polar residues" evidence="1">
    <location>
        <begin position="198"/>
        <end position="220"/>
    </location>
</feature>
<feature type="region of interest" description="Disordered" evidence="1">
    <location>
        <begin position="1"/>
        <end position="27"/>
    </location>
</feature>
<gene>
    <name evidence="2" type="ORF">EYF80_047304</name>
</gene>